<dbReference type="EMBL" id="CAOF01000185">
    <property type="protein sequence ID" value="CCO49758.1"/>
    <property type="molecule type" value="Genomic_DNA"/>
</dbReference>
<evidence type="ECO:0000313" key="1">
    <source>
        <dbReference type="EMBL" id="CCO49758.1"/>
    </source>
</evidence>
<evidence type="ECO:0000313" key="2">
    <source>
        <dbReference type="Proteomes" id="UP000018211"/>
    </source>
</evidence>
<protein>
    <submittedName>
        <fullName evidence="1">Uncharacterized protein</fullName>
    </submittedName>
</protein>
<name>A0AAV2VY97_9VIBR</name>
<dbReference type="AlphaFoldDB" id="A0AAV2VY97"/>
<comment type="caution">
    <text evidence="1">The sequence shown here is derived from an EMBL/GenBank/DDBJ whole genome shotgun (WGS) entry which is preliminary data.</text>
</comment>
<sequence>MCTEESYKYLYQQGYVSSAAGHVSLAPYTLEKLSHRTLVLTRKRGKNVLANVLLISYQRTSI</sequence>
<proteinExistence type="predicted"/>
<accession>A0AAV2VY97</accession>
<reference evidence="1 2" key="1">
    <citation type="journal article" date="2013" name="ISME J.">
        <title>Comparative genomics of pathogenic lineages of Vibrio nigripulchritudo identifies virulence-associated traits.</title>
        <authorList>
            <person name="Goudenege D."/>
            <person name="Labreuche Y."/>
            <person name="Krin E."/>
            <person name="Ansquer D."/>
            <person name="Mangenot S."/>
            <person name="Calteau A."/>
            <person name="Medigue C."/>
            <person name="Mazel D."/>
            <person name="Polz M.F."/>
            <person name="Le Roux F."/>
        </authorList>
    </citation>
    <scope>NUCLEOTIDE SEQUENCE [LARGE SCALE GENOMIC DNA]</scope>
    <source>
        <strain evidence="1 2">SOn1</strain>
    </source>
</reference>
<gene>
    <name evidence="1" type="ORF">VIBNISOn1_890028</name>
</gene>
<organism evidence="1 2">
    <name type="scientific">Vibrio nigripulchritudo SOn1</name>
    <dbReference type="NCBI Taxonomy" id="1238450"/>
    <lineage>
        <taxon>Bacteria</taxon>
        <taxon>Pseudomonadati</taxon>
        <taxon>Pseudomonadota</taxon>
        <taxon>Gammaproteobacteria</taxon>
        <taxon>Vibrionales</taxon>
        <taxon>Vibrionaceae</taxon>
        <taxon>Vibrio</taxon>
    </lineage>
</organism>
<dbReference type="Proteomes" id="UP000018211">
    <property type="component" value="Unassembled WGS sequence"/>
</dbReference>